<dbReference type="RefSeq" id="WP_232178030.1">
    <property type="nucleotide sequence ID" value="NZ_JAJPWV010000003.1"/>
</dbReference>
<dbReference type="Gene3D" id="1.25.40.390">
    <property type="match status" value="1"/>
</dbReference>
<feature type="signal peptide" evidence="1">
    <location>
        <begin position="1"/>
        <end position="24"/>
    </location>
</feature>
<dbReference type="InterPro" id="IPR041662">
    <property type="entry name" value="SusD-like_2"/>
</dbReference>
<protein>
    <submittedName>
        <fullName evidence="2">SusD/RagB family nutrient-binding outer membrane lipoprotein</fullName>
    </submittedName>
</protein>
<proteinExistence type="predicted"/>
<dbReference type="Pfam" id="PF12771">
    <property type="entry name" value="SusD-like_2"/>
    <property type="match status" value="1"/>
</dbReference>
<dbReference type="SUPFAM" id="SSF48452">
    <property type="entry name" value="TPR-like"/>
    <property type="match status" value="1"/>
</dbReference>
<keyword evidence="1" id="KW-0732">Signal</keyword>
<sequence length="566" mass="60879">MKRIKFLNMILLGGALLATTSCNKYLDVNDNPNNPVDVSPDLILPAALAQTAANNVTFNSYGAWAGGYQANAGGYGGFGSVLTYNYATSDNNGLWSSTYSNLNSYQTIINKTDATGPYKNYNAIAKIMKAFCYLRLIDVYNDVPYTDALKGVENLTPKYDKAEDIYVALFGELNAAIASLAIANNSQTTISTATSANSQRIDIITSGQSGGGEWEANGFPTAKWTAFANTLKLKMLVRIREVGSLSSTFNTEKAKLASAAFVTYDVKAQPGYASGQDGKQNPSFNAYAYTYTGGSAQLTTIPTFFAVGFYDGHKLEDDVRGLGLYDPVVTYRNYTTANQLGVVDADVPGSATGGQFFTGNSNGAASAGYGTIKGAQMAQPLMLAAESYFIQAEAKLFGIISSGLTEDELFARGIRASQRYLLTDQNEALQPDYAAEPDAAEGNGAGQESYDYYVEQNAGASKPYLVDLGVATTTAQKLEAIVTQKWIAVNYIHSNEGWSDYRRTGYPVTSPGGNEYNNFASVQSVSTRQDKLPVRVLYPASEYALNAQNVPAGINPFTSRVFYDLN</sequence>
<organism evidence="2 3">
    <name type="scientific">Mucilaginibacter roseus</name>
    <dbReference type="NCBI Taxonomy" id="1528868"/>
    <lineage>
        <taxon>Bacteria</taxon>
        <taxon>Pseudomonadati</taxon>
        <taxon>Bacteroidota</taxon>
        <taxon>Sphingobacteriia</taxon>
        <taxon>Sphingobacteriales</taxon>
        <taxon>Sphingobacteriaceae</taxon>
        <taxon>Mucilaginibacter</taxon>
    </lineage>
</organism>
<reference evidence="2 3" key="1">
    <citation type="submission" date="2021-12" db="EMBL/GenBank/DDBJ databases">
        <title>Mucilaginibacter roseus genome.</title>
        <authorList>
            <person name="Ferreira J.R."/>
            <person name="Newman J.D."/>
        </authorList>
    </citation>
    <scope>NUCLEOTIDE SEQUENCE [LARGE SCALE GENOMIC DNA]</scope>
    <source>
        <strain evidence="2 3">LMG 28454</strain>
    </source>
</reference>
<dbReference type="Proteomes" id="UP001199919">
    <property type="component" value="Unassembled WGS sequence"/>
</dbReference>
<evidence type="ECO:0000313" key="2">
    <source>
        <dbReference type="EMBL" id="MCD8741530.1"/>
    </source>
</evidence>
<dbReference type="InterPro" id="IPR011990">
    <property type="entry name" value="TPR-like_helical_dom_sf"/>
</dbReference>
<name>A0ABS8U5X7_9SPHI</name>
<dbReference type="EMBL" id="JAJPWV010000003">
    <property type="protein sequence ID" value="MCD8741530.1"/>
    <property type="molecule type" value="Genomic_DNA"/>
</dbReference>
<comment type="caution">
    <text evidence="2">The sequence shown here is derived from an EMBL/GenBank/DDBJ whole genome shotgun (WGS) entry which is preliminary data.</text>
</comment>
<gene>
    <name evidence="2" type="ORF">LT679_13020</name>
</gene>
<dbReference type="PROSITE" id="PS51257">
    <property type="entry name" value="PROKAR_LIPOPROTEIN"/>
    <property type="match status" value="1"/>
</dbReference>
<feature type="chain" id="PRO_5045561402" evidence="1">
    <location>
        <begin position="25"/>
        <end position="566"/>
    </location>
</feature>
<keyword evidence="2" id="KW-0449">Lipoprotein</keyword>
<evidence type="ECO:0000256" key="1">
    <source>
        <dbReference type="SAM" id="SignalP"/>
    </source>
</evidence>
<keyword evidence="3" id="KW-1185">Reference proteome</keyword>
<evidence type="ECO:0000313" key="3">
    <source>
        <dbReference type="Proteomes" id="UP001199919"/>
    </source>
</evidence>
<accession>A0ABS8U5X7</accession>